<accession>A0A0F9AHG0</accession>
<reference evidence="1" key="1">
    <citation type="journal article" date="2015" name="Nature">
        <title>Complex archaea that bridge the gap between prokaryotes and eukaryotes.</title>
        <authorList>
            <person name="Spang A."/>
            <person name="Saw J.H."/>
            <person name="Jorgensen S.L."/>
            <person name="Zaremba-Niedzwiedzka K."/>
            <person name="Martijn J."/>
            <person name="Lind A.E."/>
            <person name="van Eijk R."/>
            <person name="Schleper C."/>
            <person name="Guy L."/>
            <person name="Ettema T.J."/>
        </authorList>
    </citation>
    <scope>NUCLEOTIDE SEQUENCE</scope>
</reference>
<proteinExistence type="predicted"/>
<dbReference type="EMBL" id="LAZR01057653">
    <property type="protein sequence ID" value="KKK71616.1"/>
    <property type="molecule type" value="Genomic_DNA"/>
</dbReference>
<sequence>MLEAVLCARARQPDVEHKQTREAGVSDKLFIEHELKRWAVMTRKERMYVMAAIASVYCWHCLEKHPTSNCNNQTRETA</sequence>
<name>A0A0F9AHG0_9ZZZZ</name>
<organism evidence="1">
    <name type="scientific">marine sediment metagenome</name>
    <dbReference type="NCBI Taxonomy" id="412755"/>
    <lineage>
        <taxon>unclassified sequences</taxon>
        <taxon>metagenomes</taxon>
        <taxon>ecological metagenomes</taxon>
    </lineage>
</organism>
<protein>
    <submittedName>
        <fullName evidence="1">Uncharacterized protein</fullName>
    </submittedName>
</protein>
<comment type="caution">
    <text evidence="1">The sequence shown here is derived from an EMBL/GenBank/DDBJ whole genome shotgun (WGS) entry which is preliminary data.</text>
</comment>
<gene>
    <name evidence="1" type="ORF">LCGC14_2912150</name>
</gene>
<dbReference type="AlphaFoldDB" id="A0A0F9AHG0"/>
<evidence type="ECO:0000313" key="1">
    <source>
        <dbReference type="EMBL" id="KKK71616.1"/>
    </source>
</evidence>